<sequence length="465" mass="49676">MSIRKRKLIATAAAVIAAASVLAACSPDPKGNAGNAGNAGNTGNAGGNNASSCTNKITKTNLPVVTLWGWYPNMQLVVDNFNKQNNEVQACWTNVGQGGDEYQKFQTAISAGTGAPDVIMVEMDRIPNFQIQKALVDIKKFGYDNVKANYSEGAWKDVSAGDAVYGVPIDGGPVAMIYRKDIFDKYKITPPKTWAEYEQAAQKVKDAGGPLFGDLGANVSALTMALQIQKGATPFTIDPAQPTSIGIKLNDQPSKDVLDFWGRLAKNGLVGKQDQFTPEYIAGVINGKYATYISAAWAPGYLTGAGVGKGKDTGKFAVAPLPQWDPANPVQVNWGGSAFSVTSQAKNPELAAKVAYGIYADNESLTDGWTNQIIFPLNVNALKSPEFVDLKVKFFDGQQANKDVYVPAANAYKGMTYSPFGQYYYDAMTKQISSLAEGSITGAQAADRLQEDVAAYAKEQGFTVQ</sequence>
<keyword evidence="3" id="KW-1185">Reference proteome</keyword>
<dbReference type="SUPFAM" id="SSF53850">
    <property type="entry name" value="Periplasmic binding protein-like II"/>
    <property type="match status" value="1"/>
</dbReference>
<organism evidence="2 3">
    <name type="scientific">Sphaerisporangium aureirubrum</name>
    <dbReference type="NCBI Taxonomy" id="1544736"/>
    <lineage>
        <taxon>Bacteria</taxon>
        <taxon>Bacillati</taxon>
        <taxon>Actinomycetota</taxon>
        <taxon>Actinomycetes</taxon>
        <taxon>Streptosporangiales</taxon>
        <taxon>Streptosporangiaceae</taxon>
        <taxon>Sphaerisporangium</taxon>
    </lineage>
</organism>
<protein>
    <submittedName>
        <fullName evidence="2">ABC transporter substrate-binding protein</fullName>
    </submittedName>
</protein>
<keyword evidence="1" id="KW-0732">Signal</keyword>
<dbReference type="PANTHER" id="PTHR43649:SF14">
    <property type="entry name" value="BLR3389 PROTEIN"/>
    <property type="match status" value="1"/>
</dbReference>
<dbReference type="PANTHER" id="PTHR43649">
    <property type="entry name" value="ARABINOSE-BINDING PROTEIN-RELATED"/>
    <property type="match status" value="1"/>
</dbReference>
<reference evidence="3" key="1">
    <citation type="journal article" date="2019" name="Int. J. Syst. Evol. Microbiol.">
        <title>The Global Catalogue of Microorganisms (GCM) 10K type strain sequencing project: providing services to taxonomists for standard genome sequencing and annotation.</title>
        <authorList>
            <consortium name="The Broad Institute Genomics Platform"/>
            <consortium name="The Broad Institute Genome Sequencing Center for Infectious Disease"/>
            <person name="Wu L."/>
            <person name="Ma J."/>
        </authorList>
    </citation>
    <scope>NUCLEOTIDE SEQUENCE [LARGE SCALE GENOMIC DNA]</scope>
    <source>
        <strain evidence="3">JCM 30346</strain>
    </source>
</reference>
<dbReference type="PROSITE" id="PS51257">
    <property type="entry name" value="PROKAR_LIPOPROTEIN"/>
    <property type="match status" value="1"/>
</dbReference>
<name>A0ABW1NT05_9ACTN</name>
<dbReference type="EMBL" id="JBHSRF010000085">
    <property type="protein sequence ID" value="MFC6086386.1"/>
    <property type="molecule type" value="Genomic_DNA"/>
</dbReference>
<feature type="signal peptide" evidence="1">
    <location>
        <begin position="1"/>
        <end position="23"/>
    </location>
</feature>
<feature type="chain" id="PRO_5047382703" evidence="1">
    <location>
        <begin position="24"/>
        <end position="465"/>
    </location>
</feature>
<dbReference type="Proteomes" id="UP001596137">
    <property type="component" value="Unassembled WGS sequence"/>
</dbReference>
<proteinExistence type="predicted"/>
<dbReference type="InterPro" id="IPR006059">
    <property type="entry name" value="SBP"/>
</dbReference>
<evidence type="ECO:0000313" key="2">
    <source>
        <dbReference type="EMBL" id="MFC6086386.1"/>
    </source>
</evidence>
<comment type="caution">
    <text evidence="2">The sequence shown here is derived from an EMBL/GenBank/DDBJ whole genome shotgun (WGS) entry which is preliminary data.</text>
</comment>
<dbReference type="InterPro" id="IPR050490">
    <property type="entry name" value="Bact_solute-bd_prot1"/>
</dbReference>
<gene>
    <name evidence="2" type="ORF">ACFP1K_34810</name>
</gene>
<dbReference type="Pfam" id="PF01547">
    <property type="entry name" value="SBP_bac_1"/>
    <property type="match status" value="1"/>
</dbReference>
<evidence type="ECO:0000256" key="1">
    <source>
        <dbReference type="SAM" id="SignalP"/>
    </source>
</evidence>
<accession>A0ABW1NT05</accession>
<dbReference type="Gene3D" id="3.40.190.10">
    <property type="entry name" value="Periplasmic binding protein-like II"/>
    <property type="match status" value="1"/>
</dbReference>
<dbReference type="RefSeq" id="WP_380761522.1">
    <property type="nucleotide sequence ID" value="NZ_JBHSRF010000085.1"/>
</dbReference>
<evidence type="ECO:0000313" key="3">
    <source>
        <dbReference type="Proteomes" id="UP001596137"/>
    </source>
</evidence>